<dbReference type="InterPro" id="IPR036921">
    <property type="entry name" value="PurM-like_N_sf"/>
</dbReference>
<evidence type="ECO:0000256" key="1">
    <source>
        <dbReference type="ARBA" id="ARBA00006243"/>
    </source>
</evidence>
<dbReference type="PANTHER" id="PTHR30303:SF0">
    <property type="entry name" value="CARBAMOYL DEHYDRATASE HYPE"/>
    <property type="match status" value="1"/>
</dbReference>
<proteinExistence type="inferred from homology"/>
<dbReference type="InterPro" id="IPR011854">
    <property type="entry name" value="HypE"/>
</dbReference>
<comment type="caution">
    <text evidence="4">The sequence shown here is derived from an EMBL/GenBank/DDBJ whole genome shotgun (WGS) entry which is preliminary data.</text>
</comment>
<dbReference type="Gene3D" id="3.30.1330.10">
    <property type="entry name" value="PurM-like, N-terminal domain"/>
    <property type="match status" value="1"/>
</dbReference>
<protein>
    <submittedName>
        <fullName evidence="4">Hydrogenase expression/formation protein HypE</fullName>
    </submittedName>
</protein>
<dbReference type="EMBL" id="PNYA01000001">
    <property type="protein sequence ID" value="PMS23697.1"/>
    <property type="molecule type" value="Genomic_DNA"/>
</dbReference>
<accession>A0A2N7W2Q2</accession>
<sequence>MSADQTLIDRVTGGAAPVAATANPNETVVLDHGTGAKLSRELVERISETLGDVYLGAMEDSALLELPTNRIAFTTDSFVVTPIIFGNGDIGKIAVCGTVNDLAVSGARPLYLTLSLIIETGMPMDELLTIIASVRDTACAAGVKIVAGDTKVVRKGDAGRLFINTAGVGVLERPPTSIQSVRPGQKILLSGYIGNHSIHLLSIREGLGFERNVLSDCAPLNHMIDAVLNGVPAGKIASLRDVTRGGLCAVLHEHARASECCIRFERNALPILPEAAMAADMLGIDVIHLANEGCLCLFVEPDAADDVLAILHRDPAGQYAAIIGEVGAATGAQVRLVEADGSEITIAELHGAELPRLC</sequence>
<dbReference type="RefSeq" id="WP_102643407.1">
    <property type="nucleotide sequence ID" value="NZ_PNYA01000001.1"/>
</dbReference>
<dbReference type="AlphaFoldDB" id="A0A2N7W2Q2"/>
<reference evidence="4 5" key="1">
    <citation type="submission" date="2018-01" db="EMBL/GenBank/DDBJ databases">
        <title>Whole genome analyses suggest that Burkholderia sensu lato contains two further novel genera in the rhizoxinica-symbiotica group Mycetohabitans gen. nov., and Trinickia gen. nov.: implications for the evolution of diazotrophy and nodulation in the Burkholderiaceae.</title>
        <authorList>
            <person name="Estrada-de los Santos P."/>
            <person name="Palmer M."/>
            <person name="Chavez-Ramirez B."/>
            <person name="Beukes C."/>
            <person name="Steenkamp E.T."/>
            <person name="Hirsch A.M."/>
            <person name="Manyaka P."/>
            <person name="Maluk M."/>
            <person name="Lafos M."/>
            <person name="Crook M."/>
            <person name="Gross E."/>
            <person name="Simon M.F."/>
            <person name="Bueno dos Reis Junior F."/>
            <person name="Poole P.S."/>
            <person name="Venter S.N."/>
            <person name="James E.K."/>
        </authorList>
    </citation>
    <scope>NUCLEOTIDE SEQUENCE [LARGE SCALE GENOMIC DNA]</scope>
    <source>
        <strain evidence="4 5">GIMN1.004</strain>
    </source>
</reference>
<evidence type="ECO:0000313" key="5">
    <source>
        <dbReference type="Proteomes" id="UP000235616"/>
    </source>
</evidence>
<evidence type="ECO:0000313" key="4">
    <source>
        <dbReference type="EMBL" id="PMS23697.1"/>
    </source>
</evidence>
<dbReference type="InterPro" id="IPR036676">
    <property type="entry name" value="PurM-like_C_sf"/>
</dbReference>
<dbReference type="PIRSF" id="PIRSF005644">
    <property type="entry name" value="Hdrgns_mtr_HypE"/>
    <property type="match status" value="1"/>
</dbReference>
<evidence type="ECO:0000259" key="3">
    <source>
        <dbReference type="Pfam" id="PF02769"/>
    </source>
</evidence>
<dbReference type="Pfam" id="PF02769">
    <property type="entry name" value="AIRS_C"/>
    <property type="match status" value="1"/>
</dbReference>
<dbReference type="SUPFAM" id="SSF56042">
    <property type="entry name" value="PurM C-terminal domain-like"/>
    <property type="match status" value="1"/>
</dbReference>
<dbReference type="NCBIfam" id="TIGR02124">
    <property type="entry name" value="hypE"/>
    <property type="match status" value="1"/>
</dbReference>
<evidence type="ECO:0000259" key="2">
    <source>
        <dbReference type="Pfam" id="PF00586"/>
    </source>
</evidence>
<dbReference type="OrthoDB" id="9801934at2"/>
<dbReference type="Proteomes" id="UP000235616">
    <property type="component" value="Unassembled WGS sequence"/>
</dbReference>
<dbReference type="SUPFAM" id="SSF55326">
    <property type="entry name" value="PurM N-terminal domain-like"/>
    <property type="match status" value="1"/>
</dbReference>
<dbReference type="Pfam" id="PF00586">
    <property type="entry name" value="AIRS"/>
    <property type="match status" value="1"/>
</dbReference>
<organism evidence="4 5">
    <name type="scientific">Trinickia dabaoshanensis</name>
    <dbReference type="NCBI Taxonomy" id="564714"/>
    <lineage>
        <taxon>Bacteria</taxon>
        <taxon>Pseudomonadati</taxon>
        <taxon>Pseudomonadota</taxon>
        <taxon>Betaproteobacteria</taxon>
        <taxon>Burkholderiales</taxon>
        <taxon>Burkholderiaceae</taxon>
        <taxon>Trinickia</taxon>
    </lineage>
</organism>
<keyword evidence="5" id="KW-1185">Reference proteome</keyword>
<dbReference type="PANTHER" id="PTHR30303">
    <property type="entry name" value="HYDROGENASE ISOENZYMES FORMATION PROTEIN HYPE"/>
    <property type="match status" value="1"/>
</dbReference>
<dbReference type="CDD" id="cd02197">
    <property type="entry name" value="HypE"/>
    <property type="match status" value="1"/>
</dbReference>
<comment type="similarity">
    <text evidence="1">Belongs to the HypE family.</text>
</comment>
<dbReference type="InterPro" id="IPR016188">
    <property type="entry name" value="PurM-like_N"/>
</dbReference>
<feature type="domain" description="PurM-like N-terminal" evidence="2">
    <location>
        <begin position="59"/>
        <end position="170"/>
    </location>
</feature>
<dbReference type="GO" id="GO:0051604">
    <property type="term" value="P:protein maturation"/>
    <property type="evidence" value="ECO:0007669"/>
    <property type="project" value="TreeGrafter"/>
</dbReference>
<name>A0A2N7W2Q2_9BURK</name>
<feature type="domain" description="PurM-like C-terminal" evidence="3">
    <location>
        <begin position="182"/>
        <end position="335"/>
    </location>
</feature>
<dbReference type="InterPro" id="IPR010918">
    <property type="entry name" value="PurM-like_C_dom"/>
</dbReference>
<dbReference type="Gene3D" id="3.90.650.10">
    <property type="entry name" value="PurM-like C-terminal domain"/>
    <property type="match status" value="1"/>
</dbReference>
<gene>
    <name evidence="4" type="primary">hypE</name>
    <name evidence="4" type="ORF">C0Z18_00495</name>
</gene>